<comment type="caution">
    <text evidence="1">The sequence shown here is derived from an EMBL/GenBank/DDBJ whole genome shotgun (WGS) entry which is preliminary data.</text>
</comment>
<sequence>MDLTNATPIEIHLQTIVNQAGETTKHVFDEPGQLVQIGDTLYFRYSEVDEKTGAKTPVMIKVMGNGDVQLSRMSRQDGINLKLFFSLGNKMVARYKTPYGEIPVETITPKLQFRMKNRPISGELYIEYKLFASGDHIGDYQLQLIFTA</sequence>
<organism evidence="1 2">
    <name type="scientific">Agrilactobacillus yilanensis</name>
    <dbReference type="NCBI Taxonomy" id="2485997"/>
    <lineage>
        <taxon>Bacteria</taxon>
        <taxon>Bacillati</taxon>
        <taxon>Bacillota</taxon>
        <taxon>Bacilli</taxon>
        <taxon>Lactobacillales</taxon>
        <taxon>Lactobacillaceae</taxon>
        <taxon>Agrilactobacillus</taxon>
    </lineage>
</organism>
<name>A0ABW4J2J1_9LACO</name>
<accession>A0ABW4J2J1</accession>
<proteinExistence type="predicted"/>
<dbReference type="EMBL" id="JBHTOP010000001">
    <property type="protein sequence ID" value="MFD1670559.1"/>
    <property type="molecule type" value="Genomic_DNA"/>
</dbReference>
<keyword evidence="2" id="KW-1185">Reference proteome</keyword>
<dbReference type="InterPro" id="IPR015231">
    <property type="entry name" value="DUF1934"/>
</dbReference>
<dbReference type="RefSeq" id="WP_125714673.1">
    <property type="nucleotide sequence ID" value="NZ_JBHTOP010000001.1"/>
</dbReference>
<dbReference type="Proteomes" id="UP001597267">
    <property type="component" value="Unassembled WGS sequence"/>
</dbReference>
<protein>
    <submittedName>
        <fullName evidence="1">DUF1934 domain-containing protein</fullName>
    </submittedName>
</protein>
<evidence type="ECO:0000313" key="2">
    <source>
        <dbReference type="Proteomes" id="UP001597267"/>
    </source>
</evidence>
<dbReference type="Gene3D" id="2.40.128.20">
    <property type="match status" value="1"/>
</dbReference>
<dbReference type="Pfam" id="PF09148">
    <property type="entry name" value="DUF1934"/>
    <property type="match status" value="1"/>
</dbReference>
<dbReference type="InterPro" id="IPR012674">
    <property type="entry name" value="Calycin"/>
</dbReference>
<reference evidence="2" key="1">
    <citation type="journal article" date="2019" name="Int. J. Syst. Evol. Microbiol.">
        <title>The Global Catalogue of Microorganisms (GCM) 10K type strain sequencing project: providing services to taxonomists for standard genome sequencing and annotation.</title>
        <authorList>
            <consortium name="The Broad Institute Genomics Platform"/>
            <consortium name="The Broad Institute Genome Sequencing Center for Infectious Disease"/>
            <person name="Wu L."/>
            <person name="Ma J."/>
        </authorList>
    </citation>
    <scope>NUCLEOTIDE SEQUENCE [LARGE SCALE GENOMIC DNA]</scope>
    <source>
        <strain evidence="2">CCM 8896</strain>
    </source>
</reference>
<gene>
    <name evidence="1" type="ORF">ACFQ5M_00445</name>
</gene>
<dbReference type="SUPFAM" id="SSF50814">
    <property type="entry name" value="Lipocalins"/>
    <property type="match status" value="1"/>
</dbReference>
<evidence type="ECO:0000313" key="1">
    <source>
        <dbReference type="EMBL" id="MFD1670559.1"/>
    </source>
</evidence>